<keyword evidence="1" id="KW-0479">Metal-binding</keyword>
<dbReference type="PANTHER" id="PTHR35744:SF4">
    <property type="entry name" value="OS04G0464600 PROTEIN"/>
    <property type="match status" value="1"/>
</dbReference>
<keyword evidence="5" id="KW-1185">Reference proteome</keyword>
<dbReference type="STRING" id="105231.A0A0U9HIL0"/>
<accession>A0A0U9HIL0</accession>
<gene>
    <name evidence="4" type="ORF">KFL_000490250</name>
</gene>
<dbReference type="AlphaFoldDB" id="A0A0U9HIL0"/>
<feature type="region of interest" description="Disordered" evidence="2">
    <location>
        <begin position="209"/>
        <end position="229"/>
    </location>
</feature>
<reference evidence="4 5" key="1">
    <citation type="journal article" date="2014" name="Nat. Commun.">
        <title>Klebsormidium flaccidum genome reveals primary factors for plant terrestrial adaptation.</title>
        <authorList>
            <person name="Hori K."/>
            <person name="Maruyama F."/>
            <person name="Fujisawa T."/>
            <person name="Togashi T."/>
            <person name="Yamamoto N."/>
            <person name="Seo M."/>
            <person name="Sato S."/>
            <person name="Yamada T."/>
            <person name="Mori H."/>
            <person name="Tajima N."/>
            <person name="Moriyama T."/>
            <person name="Ikeuchi M."/>
            <person name="Watanabe M."/>
            <person name="Wada H."/>
            <person name="Kobayashi K."/>
            <person name="Saito M."/>
            <person name="Masuda T."/>
            <person name="Sasaki-Sekimoto Y."/>
            <person name="Mashiguchi K."/>
            <person name="Awai K."/>
            <person name="Shimojima M."/>
            <person name="Masuda S."/>
            <person name="Iwai M."/>
            <person name="Nobusawa T."/>
            <person name="Narise T."/>
            <person name="Kondo S."/>
            <person name="Saito H."/>
            <person name="Sato R."/>
            <person name="Murakawa M."/>
            <person name="Ihara Y."/>
            <person name="Oshima-Yamada Y."/>
            <person name="Ohtaka K."/>
            <person name="Satoh M."/>
            <person name="Sonobe K."/>
            <person name="Ishii M."/>
            <person name="Ohtani R."/>
            <person name="Kanamori-Sato M."/>
            <person name="Honoki R."/>
            <person name="Miyazaki D."/>
            <person name="Mochizuki H."/>
            <person name="Umetsu J."/>
            <person name="Higashi K."/>
            <person name="Shibata D."/>
            <person name="Kamiya Y."/>
            <person name="Sato N."/>
            <person name="Nakamura Y."/>
            <person name="Tabata S."/>
            <person name="Ida S."/>
            <person name="Kurokawa K."/>
            <person name="Ohta H."/>
        </authorList>
    </citation>
    <scope>NUCLEOTIDE SEQUENCE [LARGE SCALE GENOMIC DNA]</scope>
    <source>
        <strain evidence="4 5">NIES-2285</strain>
    </source>
</reference>
<dbReference type="Proteomes" id="UP000054558">
    <property type="component" value="Unassembled WGS sequence"/>
</dbReference>
<feature type="compositionally biased region" description="Basic residues" evidence="2">
    <location>
        <begin position="214"/>
        <end position="229"/>
    </location>
</feature>
<evidence type="ECO:0000256" key="2">
    <source>
        <dbReference type="SAM" id="MobiDB-lite"/>
    </source>
</evidence>
<dbReference type="Gene3D" id="3.40.50.1010">
    <property type="entry name" value="5'-nuclease"/>
    <property type="match status" value="1"/>
</dbReference>
<dbReference type="InterPro" id="IPR021139">
    <property type="entry name" value="NYN"/>
</dbReference>
<proteinExistence type="predicted"/>
<dbReference type="PANTHER" id="PTHR35744">
    <property type="entry name" value="C2H2-TYPE DOMAIN-CONTAINING PROTEIN"/>
    <property type="match status" value="1"/>
</dbReference>
<dbReference type="OrthoDB" id="3518456at2759"/>
<feature type="domain" description="C2H2-type" evidence="3">
    <location>
        <begin position="184"/>
        <end position="212"/>
    </location>
</feature>
<evidence type="ECO:0000259" key="3">
    <source>
        <dbReference type="PROSITE" id="PS50157"/>
    </source>
</evidence>
<organism evidence="4 5">
    <name type="scientific">Klebsormidium nitens</name>
    <name type="common">Green alga</name>
    <name type="synonym">Ulothrix nitens</name>
    <dbReference type="NCBI Taxonomy" id="105231"/>
    <lineage>
        <taxon>Eukaryota</taxon>
        <taxon>Viridiplantae</taxon>
        <taxon>Streptophyta</taxon>
        <taxon>Klebsormidiophyceae</taxon>
        <taxon>Klebsormidiales</taxon>
        <taxon>Klebsormidiaceae</taxon>
        <taxon>Klebsormidium</taxon>
    </lineage>
</organism>
<evidence type="ECO:0000256" key="1">
    <source>
        <dbReference type="PROSITE-ProRule" id="PRU00042"/>
    </source>
</evidence>
<dbReference type="OMA" id="NEKPNRV"/>
<keyword evidence="1" id="KW-0863">Zinc-finger</keyword>
<evidence type="ECO:0000313" key="4">
    <source>
        <dbReference type="EMBL" id="GAQ80235.1"/>
    </source>
</evidence>
<dbReference type="PROSITE" id="PS00028">
    <property type="entry name" value="ZINC_FINGER_C2H2_1"/>
    <property type="match status" value="1"/>
</dbReference>
<protein>
    <submittedName>
        <fullName evidence="4">C2H2 zinc finger protein</fullName>
    </submittedName>
</protein>
<dbReference type="CDD" id="cd18725">
    <property type="entry name" value="PIN_LabA-like"/>
    <property type="match status" value="1"/>
</dbReference>
<dbReference type="GO" id="GO:0008270">
    <property type="term" value="F:zinc ion binding"/>
    <property type="evidence" value="ECO:0007669"/>
    <property type="project" value="UniProtKB-KW"/>
</dbReference>
<evidence type="ECO:0000313" key="5">
    <source>
        <dbReference type="Proteomes" id="UP000054558"/>
    </source>
</evidence>
<dbReference type="InterPro" id="IPR013087">
    <property type="entry name" value="Znf_C2H2_type"/>
</dbReference>
<sequence length="429" mass="49047">MPSSLSGGKTSPFFSEACCSKARFLPSNKDSLENASRKLEGLFKTAALERRAFSSNSQLGSRIVTELLDRRRGELQSRGIRSITAAYRPAGAPGGMEGEAPQILRPQVAIYWDLDNKTPNQDPRVVADRIRAIGERFGQVKEFRAYANRHTFQHIPSYVREERELRKQVRLEERQGVRVSDEPYRCGVCGAKLKTADKLEKHFKQLHERERQKKVNRAQSLSKKKPSQSKRLFAKIKEKDARNTYFDVARDIITPKVGYRLMSDLKSRGVRVREVKDQSQAADAAIISDLEYLLTKPNHVESVVLVSDDSDFGRALARVRASERRVVVVGEKPGLVKSADVLYHWWDVHEGLANRPDYRCPPERFEHRQGPRVGGLEAHELEADDYEEFEEFGEGDEFGGLDEYGNYRDADVDEILFGRSFEESRSWRR</sequence>
<dbReference type="GO" id="GO:0004540">
    <property type="term" value="F:RNA nuclease activity"/>
    <property type="evidence" value="ECO:0007669"/>
    <property type="project" value="InterPro"/>
</dbReference>
<dbReference type="Pfam" id="PF01936">
    <property type="entry name" value="NYN"/>
    <property type="match status" value="1"/>
</dbReference>
<name>A0A0U9HIL0_KLENI</name>
<keyword evidence="1" id="KW-0862">Zinc</keyword>
<dbReference type="PROSITE" id="PS50157">
    <property type="entry name" value="ZINC_FINGER_C2H2_2"/>
    <property type="match status" value="1"/>
</dbReference>
<dbReference type="EMBL" id="DF236998">
    <property type="protein sequence ID" value="GAQ80235.1"/>
    <property type="molecule type" value="Genomic_DNA"/>
</dbReference>